<protein>
    <submittedName>
        <fullName evidence="5">Amino acid adenylation domain-containing protein</fullName>
    </submittedName>
</protein>
<dbReference type="Pfam" id="PF00501">
    <property type="entry name" value="AMP-binding"/>
    <property type="match status" value="1"/>
</dbReference>
<proteinExistence type="predicted"/>
<dbReference type="Gene3D" id="1.10.1200.10">
    <property type="entry name" value="ACP-like"/>
    <property type="match status" value="1"/>
</dbReference>
<feature type="region of interest" description="Disordered" evidence="3">
    <location>
        <begin position="1061"/>
        <end position="1080"/>
    </location>
</feature>
<dbReference type="InterPro" id="IPR000415">
    <property type="entry name" value="Nitroreductase-like"/>
</dbReference>
<dbReference type="PANTHER" id="PTHR45527">
    <property type="entry name" value="NONRIBOSOMAL PEPTIDE SYNTHETASE"/>
    <property type="match status" value="1"/>
</dbReference>
<dbReference type="GO" id="GO:0043041">
    <property type="term" value="P:amino acid activation for nonribosomal peptide biosynthetic process"/>
    <property type="evidence" value="ECO:0007669"/>
    <property type="project" value="TreeGrafter"/>
</dbReference>
<dbReference type="Pfam" id="PF00550">
    <property type="entry name" value="PP-binding"/>
    <property type="match status" value="1"/>
</dbReference>
<dbReference type="Pfam" id="PF13193">
    <property type="entry name" value="AMP-binding_C"/>
    <property type="match status" value="1"/>
</dbReference>
<feature type="non-terminal residue" evidence="5">
    <location>
        <position position="1080"/>
    </location>
</feature>
<dbReference type="NCBIfam" id="TIGR01733">
    <property type="entry name" value="AA-adenyl-dom"/>
    <property type="match status" value="1"/>
</dbReference>
<evidence type="ECO:0000259" key="4">
    <source>
        <dbReference type="PROSITE" id="PS50075"/>
    </source>
</evidence>
<name>A0A7K3RT87_9ACTN</name>
<dbReference type="SUPFAM" id="SSF47336">
    <property type="entry name" value="ACP-like"/>
    <property type="match status" value="1"/>
</dbReference>
<dbReference type="InterPro" id="IPR000873">
    <property type="entry name" value="AMP-dep_synth/lig_dom"/>
</dbReference>
<dbReference type="Gene3D" id="3.30.300.30">
    <property type="match status" value="1"/>
</dbReference>
<dbReference type="InterPro" id="IPR010071">
    <property type="entry name" value="AA_adenyl_dom"/>
</dbReference>
<keyword evidence="1" id="KW-0596">Phosphopantetheine</keyword>
<dbReference type="Gene3D" id="3.40.109.10">
    <property type="entry name" value="NADH Oxidase"/>
    <property type="match status" value="1"/>
</dbReference>
<dbReference type="InterPro" id="IPR025110">
    <property type="entry name" value="AMP-bd_C"/>
</dbReference>
<dbReference type="GO" id="GO:0044550">
    <property type="term" value="P:secondary metabolite biosynthetic process"/>
    <property type="evidence" value="ECO:0007669"/>
    <property type="project" value="TreeGrafter"/>
</dbReference>
<dbReference type="InterPro" id="IPR045851">
    <property type="entry name" value="AMP-bd_C_sf"/>
</dbReference>
<dbReference type="Gene3D" id="2.30.38.10">
    <property type="entry name" value="Luciferase, Domain 3"/>
    <property type="match status" value="1"/>
</dbReference>
<evidence type="ECO:0000313" key="5">
    <source>
        <dbReference type="EMBL" id="NEC18387.1"/>
    </source>
</evidence>
<evidence type="ECO:0000256" key="2">
    <source>
        <dbReference type="ARBA" id="ARBA00022553"/>
    </source>
</evidence>
<dbReference type="GO" id="GO:0016491">
    <property type="term" value="F:oxidoreductase activity"/>
    <property type="evidence" value="ECO:0007669"/>
    <property type="project" value="InterPro"/>
</dbReference>
<feature type="domain" description="Carrier" evidence="4">
    <location>
        <begin position="715"/>
        <end position="790"/>
    </location>
</feature>
<dbReference type="CDD" id="cd05930">
    <property type="entry name" value="A_NRPS"/>
    <property type="match status" value="1"/>
</dbReference>
<evidence type="ECO:0000256" key="1">
    <source>
        <dbReference type="ARBA" id="ARBA00022450"/>
    </source>
</evidence>
<dbReference type="InterPro" id="IPR036736">
    <property type="entry name" value="ACP-like_sf"/>
</dbReference>
<dbReference type="PANTHER" id="PTHR45527:SF1">
    <property type="entry name" value="FATTY ACID SYNTHASE"/>
    <property type="match status" value="1"/>
</dbReference>
<dbReference type="RefSeq" id="WP_164201185.1">
    <property type="nucleotide sequence ID" value="NZ_JAAGMP010000429.1"/>
</dbReference>
<dbReference type="Gene3D" id="3.40.50.980">
    <property type="match status" value="2"/>
</dbReference>
<dbReference type="FunFam" id="3.30.300.30:FF:000010">
    <property type="entry name" value="Enterobactin synthetase component F"/>
    <property type="match status" value="1"/>
</dbReference>
<dbReference type="Gene3D" id="3.30.559.30">
    <property type="entry name" value="Nonribosomal peptide synthetase, condensation domain"/>
    <property type="match status" value="1"/>
</dbReference>
<dbReference type="InterPro" id="IPR029479">
    <property type="entry name" value="Nitroreductase"/>
</dbReference>
<dbReference type="AlphaFoldDB" id="A0A7K3RT87"/>
<dbReference type="Pfam" id="PF00881">
    <property type="entry name" value="Nitroreductase"/>
    <property type="match status" value="1"/>
</dbReference>
<feature type="region of interest" description="Disordered" evidence="3">
    <location>
        <begin position="795"/>
        <end position="832"/>
    </location>
</feature>
<evidence type="ECO:0000313" key="6">
    <source>
        <dbReference type="Proteomes" id="UP000469670"/>
    </source>
</evidence>
<dbReference type="SUPFAM" id="SSF52777">
    <property type="entry name" value="CoA-dependent acyltransferases"/>
    <property type="match status" value="1"/>
</dbReference>
<dbReference type="PROSITE" id="PS00455">
    <property type="entry name" value="AMP_BINDING"/>
    <property type="match status" value="1"/>
</dbReference>
<dbReference type="InterPro" id="IPR009081">
    <property type="entry name" value="PP-bd_ACP"/>
</dbReference>
<dbReference type="GO" id="GO:0005737">
    <property type="term" value="C:cytoplasm"/>
    <property type="evidence" value="ECO:0007669"/>
    <property type="project" value="TreeGrafter"/>
</dbReference>
<organism evidence="5 6">
    <name type="scientific">Streptomyces parvus</name>
    <dbReference type="NCBI Taxonomy" id="66428"/>
    <lineage>
        <taxon>Bacteria</taxon>
        <taxon>Bacillati</taxon>
        <taxon>Actinomycetota</taxon>
        <taxon>Actinomycetes</taxon>
        <taxon>Kitasatosporales</taxon>
        <taxon>Streptomycetaceae</taxon>
        <taxon>Streptomyces</taxon>
    </lineage>
</organism>
<reference evidence="5 6" key="1">
    <citation type="submission" date="2020-01" db="EMBL/GenBank/DDBJ databases">
        <title>Insect and environment-associated Actinomycetes.</title>
        <authorList>
            <person name="Currrie C."/>
            <person name="Chevrette M."/>
            <person name="Carlson C."/>
            <person name="Stubbendieck R."/>
            <person name="Wendt-Pienkowski E."/>
        </authorList>
    </citation>
    <scope>NUCLEOTIDE SEQUENCE [LARGE SCALE GENOMIC DNA]</scope>
    <source>
        <strain evidence="5 6">SID7590</strain>
    </source>
</reference>
<evidence type="ECO:0000256" key="3">
    <source>
        <dbReference type="SAM" id="MobiDB-lite"/>
    </source>
</evidence>
<feature type="non-terminal residue" evidence="5">
    <location>
        <position position="1"/>
    </location>
</feature>
<dbReference type="GO" id="GO:0031177">
    <property type="term" value="F:phosphopantetheine binding"/>
    <property type="evidence" value="ECO:0007669"/>
    <property type="project" value="TreeGrafter"/>
</dbReference>
<feature type="region of interest" description="Disordered" evidence="3">
    <location>
        <begin position="689"/>
        <end position="718"/>
    </location>
</feature>
<gene>
    <name evidence="5" type="ORF">G3I50_08970</name>
</gene>
<dbReference type="SUPFAM" id="SSF56801">
    <property type="entry name" value="Acetyl-CoA synthetase-like"/>
    <property type="match status" value="1"/>
</dbReference>
<dbReference type="InterPro" id="IPR020845">
    <property type="entry name" value="AMP-binding_CS"/>
</dbReference>
<feature type="compositionally biased region" description="Low complexity" evidence="3">
    <location>
        <begin position="819"/>
        <end position="832"/>
    </location>
</feature>
<dbReference type="CDD" id="cd02142">
    <property type="entry name" value="McbC_SagB-like_oxidoreductase"/>
    <property type="match status" value="1"/>
</dbReference>
<dbReference type="PROSITE" id="PS50075">
    <property type="entry name" value="CARRIER"/>
    <property type="match status" value="1"/>
</dbReference>
<keyword evidence="2" id="KW-0597">Phosphoprotein</keyword>
<dbReference type="SUPFAM" id="SSF55469">
    <property type="entry name" value="FMN-dependent nitroreductase-like"/>
    <property type="match status" value="1"/>
</dbReference>
<dbReference type="EMBL" id="JAAGMP010000429">
    <property type="protein sequence ID" value="NEC18387.1"/>
    <property type="molecule type" value="Genomic_DNA"/>
</dbReference>
<comment type="caution">
    <text evidence="5">The sequence shown here is derived from an EMBL/GenBank/DDBJ whole genome shotgun (WGS) entry which is preliminary data.</text>
</comment>
<sequence>ERARRAGVDPDDLLAAAYTAALAEHHPVPFSLPVVRWTEASAPFRPGEFTALSWVTREDAGLGVWEQAAEFHRTVAEDLAADDVSGLAELRRRVMRERRERDFDLPVVYTGLLDLSAQQLPDGVRLGPWLTCTPDVALDCIAIDEGDELRFSWDATPSRFPAGALEAMFARYRASLESLAADPEPAHDSGAVLPEERQVQTLFESWAVERPDAVAVRWAGGTLTYGELNRWANRIAWALRERAVGPGTPVGIRVRRGPAMAAAVHGVLKAGGFYVPLEPSLPEARTAAIIGEAEVGLVLSDAATTDAPLPGGVEVLPVEAPGFPEHGPERTGSVDDLAYVIFTSGSTGTPKGVEVTHRPLLNLFDWCRRTHGFGPDDVGLCVTSLGFDLSVFDLLGLLGYGASVYLADEAEQRDPELLLDVLLREPVTFWNSAPTTLDQMSALFPGRRGRPGTDTLRLVYLSGDYTPLPLPDEVRALFPQARVVSLGGATEATVWSNWFEVGTVDPAWRSIPYGRPIDNARYYILDEEFRPCPPGQEGDLWIGGDCLGRGYHRRPELTAERFLPDPFHGRAGARMYRTGDRASTFPDGLISFHGRADDQVKIRGFRVELAEVEHRLRSHPEVKDVVALARPDGRGDRRLVAYAVPAGAVAPAVAELRRHAAHTLPDYMVPNVVVFVDVFPATANGKLDRDALPWPAEPGSSHTLTTATAGPASDEPDGQLVDDIAEIFAELLDLAAIDTSADIWDQGATSFTMIQVARSLQDRHGVRVPVSVLLTAPTVAGIAVAVAEAAGAAEEPPAAEAAHEPVPADPAPAVPAPTEPATAASGTAEPTSAATPDVFEVDFFSAESREAFKRARRDLRPPVEGGRVLPLDVADVAEEHFGWRESRRAFAQGPVPHRAFGRMLGLLRETRAGGRTRRLYPSAGDTYSVQVHVHVRPGGVEGVPTGLYYYHPVEHALHLIDPDPRIDRSSHFVYNRPVFDRAGFELYLIGADEAIEPLYGADTERFQLLEAGYLGQLLLLAQPSTGVGLCPIGTLALDAVRAPLGLGTGHRYLHAFLGGPLPEPPTTTAPNGERPLFLPP</sequence>
<accession>A0A7K3RT87</accession>
<feature type="compositionally biased region" description="Pro residues" evidence="3">
    <location>
        <begin position="807"/>
        <end position="818"/>
    </location>
</feature>
<dbReference type="Proteomes" id="UP000469670">
    <property type="component" value="Unassembled WGS sequence"/>
</dbReference>